<evidence type="ECO:0000256" key="1">
    <source>
        <dbReference type="SAM" id="Phobius"/>
    </source>
</evidence>
<keyword evidence="1" id="KW-0812">Transmembrane</keyword>
<keyword evidence="4" id="KW-1185">Reference proteome</keyword>
<dbReference type="EMBL" id="AODH01000077">
    <property type="protein sequence ID" value="EUJ34181.1"/>
    <property type="molecule type" value="Genomic_DNA"/>
</dbReference>
<comment type="caution">
    <text evidence="3">The sequence shown here is derived from an EMBL/GenBank/DDBJ whole genome shotgun (WGS) entry which is preliminary data.</text>
</comment>
<accession>W7CB74</accession>
<evidence type="ECO:0000313" key="2">
    <source>
        <dbReference type="EMBL" id="EUJ34181.1"/>
    </source>
</evidence>
<evidence type="ECO:0000313" key="3">
    <source>
        <dbReference type="EMBL" id="EUJ34182.1"/>
    </source>
</evidence>
<evidence type="ECO:0000313" key="4">
    <source>
        <dbReference type="Proteomes" id="UP000019243"/>
    </source>
</evidence>
<dbReference type="RefSeq" id="WP_198015792.1">
    <property type="nucleotide sequence ID" value="NZ_AODH01000077.1"/>
</dbReference>
<gene>
    <name evidence="2" type="ORF">BCAMP_12508</name>
    <name evidence="3" type="ORF">BCAMP_12513</name>
</gene>
<reference evidence="3 4" key="1">
    <citation type="submission" date="2012-12" db="EMBL/GenBank/DDBJ databases">
        <title>Novel taxa of Listeriaceae from agricultural environments in the United States.</title>
        <authorList>
            <person name="den Bakker H.C."/>
            <person name="Allred A."/>
            <person name="Warchocki S."/>
            <person name="Wright E.M."/>
            <person name="Burrell A."/>
            <person name="Nightingale K.K."/>
            <person name="Kephart D."/>
            <person name="Wiedmann M."/>
        </authorList>
    </citation>
    <scope>NUCLEOTIDE SEQUENCE [LARGE SCALE GENOMIC DNA]</scope>
    <source>
        <strain evidence="3 4">FSL F6-1037</strain>
    </source>
</reference>
<name>W7CB74_9LIST</name>
<dbReference type="STRING" id="1265861.BCAMP_12508"/>
<dbReference type="Proteomes" id="UP000019243">
    <property type="component" value="Unassembled WGS sequence"/>
</dbReference>
<proteinExistence type="predicted"/>
<dbReference type="EMBL" id="AODH01000077">
    <property type="protein sequence ID" value="EUJ34182.1"/>
    <property type="molecule type" value="Genomic_DNA"/>
</dbReference>
<keyword evidence="1" id="KW-0472">Membrane</keyword>
<sequence>MLDQNTDRSWWMIGAVIVGAVLIGLAKVAFPEVFTLVMDFFKNMIPSQLG</sequence>
<dbReference type="AlphaFoldDB" id="W7CB74"/>
<keyword evidence="1" id="KW-1133">Transmembrane helix</keyword>
<organism evidence="3 4">
    <name type="scientific">Brochothrix campestris FSL F6-1037</name>
    <dbReference type="NCBI Taxonomy" id="1265861"/>
    <lineage>
        <taxon>Bacteria</taxon>
        <taxon>Bacillati</taxon>
        <taxon>Bacillota</taxon>
        <taxon>Bacilli</taxon>
        <taxon>Bacillales</taxon>
        <taxon>Listeriaceae</taxon>
        <taxon>Brochothrix</taxon>
    </lineage>
</organism>
<protein>
    <submittedName>
        <fullName evidence="3">Uncharacterized protein</fullName>
    </submittedName>
</protein>
<feature type="transmembrane region" description="Helical" evidence="1">
    <location>
        <begin position="12"/>
        <end position="30"/>
    </location>
</feature>
<dbReference type="PATRIC" id="fig|1265861.3.peg.2434"/>